<sequence>MNRKIVSIFFLFVFIQSISAQKRPPAEERLEWWHDAKFGMFIHWGVYSMYGGVYKGHQQAYGDAAWIENRCKIPVAEYREHARDFNPVNYDPDAWVKQAKEAGMKYLIITAKHHDGFALFDSKASDWDVVDATKYGKDLIEPLVEACKKYGIRLGFYYSQANDWTNPGGTVARRPMWQGWPNPDSARIDQYTKEHNGSWDPVQETRTFDEYVDQVAVPQAKELLTNYGDVSVLWWDYATQMKSYQGAVKLEKLLNIQPDIITNDRLHPDFPGDTKTPEQGIPKWDQIEAGENWETCMTMNNSWGYKSFDNKWKPSEQLIRNLVKIAARGGNYLLNVGPKPDGTFPDESIDRLKEIGRWMDTNGEAIYNTQASPFGELPWGECTSKKEAGNTVLYFSVFDWPTDGKLKIPGLKNKVVSAKLLANGENVKTSATHTGLEIFVPQRMPDSIVTVIQVEVKGEVKQHGLSKKKEKMQSGALD</sequence>
<dbReference type="SUPFAM" id="SSF51445">
    <property type="entry name" value="(Trans)glycosidases"/>
    <property type="match status" value="1"/>
</dbReference>
<dbReference type="EMBL" id="FQZE01000019">
    <property type="protein sequence ID" value="SHJ43292.1"/>
    <property type="molecule type" value="Genomic_DNA"/>
</dbReference>
<protein>
    <recommendedName>
        <fullName evidence="3">alpha-L-fucosidase</fullName>
        <ecNumber evidence="3">3.2.1.51</ecNumber>
    </recommendedName>
</protein>
<reference evidence="9 10" key="1">
    <citation type="submission" date="2016-11" db="EMBL/GenBank/DDBJ databases">
        <authorList>
            <person name="Jaros S."/>
            <person name="Januszkiewicz K."/>
            <person name="Wedrychowicz H."/>
        </authorList>
    </citation>
    <scope>NUCLEOTIDE SEQUENCE [LARGE SCALE GENOMIC DNA]</scope>
    <source>
        <strain evidence="9 10">DSM 27063</strain>
    </source>
</reference>
<dbReference type="STRING" id="1168035.SAMN05444280_11948"/>
<dbReference type="RefSeq" id="WP_073170032.1">
    <property type="nucleotide sequence ID" value="NZ_FQZE01000019.1"/>
</dbReference>
<keyword evidence="10" id="KW-1185">Reference proteome</keyword>
<dbReference type="InterPro" id="IPR000933">
    <property type="entry name" value="Glyco_hydro_29"/>
</dbReference>
<dbReference type="InterPro" id="IPR013780">
    <property type="entry name" value="Glyco_hydro_b"/>
</dbReference>
<evidence type="ECO:0000313" key="10">
    <source>
        <dbReference type="Proteomes" id="UP000184050"/>
    </source>
</evidence>
<dbReference type="InterPro" id="IPR017853">
    <property type="entry name" value="GH"/>
</dbReference>
<dbReference type="InterPro" id="IPR057739">
    <property type="entry name" value="Glyco_hydro_29_N"/>
</dbReference>
<dbReference type="Proteomes" id="UP000184050">
    <property type="component" value="Unassembled WGS sequence"/>
</dbReference>
<evidence type="ECO:0000256" key="5">
    <source>
        <dbReference type="ARBA" id="ARBA00022801"/>
    </source>
</evidence>
<keyword evidence="5" id="KW-0378">Hydrolase</keyword>
<evidence type="ECO:0000256" key="2">
    <source>
        <dbReference type="ARBA" id="ARBA00007951"/>
    </source>
</evidence>
<proteinExistence type="inferred from homology"/>
<dbReference type="GO" id="GO:0016139">
    <property type="term" value="P:glycoside catabolic process"/>
    <property type="evidence" value="ECO:0007669"/>
    <property type="project" value="TreeGrafter"/>
</dbReference>
<evidence type="ECO:0000256" key="3">
    <source>
        <dbReference type="ARBA" id="ARBA00012662"/>
    </source>
</evidence>
<evidence type="ECO:0000259" key="8">
    <source>
        <dbReference type="Pfam" id="PF01120"/>
    </source>
</evidence>
<comment type="similarity">
    <text evidence="2">Belongs to the glycosyl hydrolase 29 family.</text>
</comment>
<feature type="site" description="May be important for catalysis" evidence="7">
    <location>
        <position position="296"/>
    </location>
</feature>
<name>A0A1M6J9J6_9BACT</name>
<evidence type="ECO:0000256" key="6">
    <source>
        <dbReference type="ARBA" id="ARBA00023295"/>
    </source>
</evidence>
<gene>
    <name evidence="9" type="ORF">SAMN05444280_11948</name>
</gene>
<accession>A0A1M6J9J6</accession>
<dbReference type="Pfam" id="PF01120">
    <property type="entry name" value="Alpha_L_fucos"/>
    <property type="match status" value="1"/>
</dbReference>
<dbReference type="PRINTS" id="PR00741">
    <property type="entry name" value="GLHYDRLASE29"/>
</dbReference>
<evidence type="ECO:0000256" key="4">
    <source>
        <dbReference type="ARBA" id="ARBA00022729"/>
    </source>
</evidence>
<dbReference type="GO" id="GO:0005764">
    <property type="term" value="C:lysosome"/>
    <property type="evidence" value="ECO:0007669"/>
    <property type="project" value="TreeGrafter"/>
</dbReference>
<comment type="function">
    <text evidence="1">Alpha-L-fucosidase is responsible for hydrolyzing the alpha-1,6-linked fucose joined to the reducing-end N-acetylglucosamine of the carbohydrate moieties of glycoproteins.</text>
</comment>
<dbReference type="InterPro" id="IPR016286">
    <property type="entry name" value="FUC_metazoa-typ"/>
</dbReference>
<dbReference type="EC" id="3.2.1.51" evidence="3"/>
<dbReference type="GO" id="GO:0004560">
    <property type="term" value="F:alpha-L-fucosidase activity"/>
    <property type="evidence" value="ECO:0007669"/>
    <property type="project" value="InterPro"/>
</dbReference>
<keyword evidence="6" id="KW-0326">Glycosidase</keyword>
<dbReference type="Gene3D" id="3.20.20.80">
    <property type="entry name" value="Glycosidases"/>
    <property type="match status" value="1"/>
</dbReference>
<evidence type="ECO:0000256" key="1">
    <source>
        <dbReference type="ARBA" id="ARBA00004071"/>
    </source>
</evidence>
<evidence type="ECO:0000313" key="9">
    <source>
        <dbReference type="EMBL" id="SHJ43292.1"/>
    </source>
</evidence>
<keyword evidence="4" id="KW-0732">Signal</keyword>
<dbReference type="Gene3D" id="2.60.40.1180">
    <property type="entry name" value="Golgi alpha-mannosidase II"/>
    <property type="match status" value="1"/>
</dbReference>
<feature type="domain" description="Glycoside hydrolase family 29 N-terminal" evidence="8">
    <location>
        <begin position="29"/>
        <end position="364"/>
    </location>
</feature>
<dbReference type="SMART" id="SM00812">
    <property type="entry name" value="Alpha_L_fucos"/>
    <property type="match status" value="1"/>
</dbReference>
<organism evidence="9 10">
    <name type="scientific">Tangfeifania diversioriginum</name>
    <dbReference type="NCBI Taxonomy" id="1168035"/>
    <lineage>
        <taxon>Bacteria</taxon>
        <taxon>Pseudomonadati</taxon>
        <taxon>Bacteroidota</taxon>
        <taxon>Bacteroidia</taxon>
        <taxon>Marinilabiliales</taxon>
        <taxon>Prolixibacteraceae</taxon>
        <taxon>Tangfeifania</taxon>
    </lineage>
</organism>
<dbReference type="PANTHER" id="PTHR10030">
    <property type="entry name" value="ALPHA-L-FUCOSIDASE"/>
    <property type="match status" value="1"/>
</dbReference>
<dbReference type="AlphaFoldDB" id="A0A1M6J9J6"/>
<dbReference type="PANTHER" id="PTHR10030:SF37">
    <property type="entry name" value="ALPHA-L-FUCOSIDASE-RELATED"/>
    <property type="match status" value="1"/>
</dbReference>
<dbReference type="PIRSF" id="PIRSF001092">
    <property type="entry name" value="Alpha-L-fucosidase"/>
    <property type="match status" value="1"/>
</dbReference>
<dbReference type="OrthoDB" id="1389336at2"/>
<dbReference type="GO" id="GO:0006004">
    <property type="term" value="P:fucose metabolic process"/>
    <property type="evidence" value="ECO:0007669"/>
    <property type="project" value="InterPro"/>
</dbReference>
<evidence type="ECO:0000256" key="7">
    <source>
        <dbReference type="PIRSR" id="PIRSR001092-1"/>
    </source>
</evidence>